<comment type="catalytic activity">
    <reaction evidence="5">
        <text>oxaloacetate + acetyl-CoA + H2O = citrate + CoA + H(+)</text>
        <dbReference type="Rhea" id="RHEA:16845"/>
        <dbReference type="ChEBI" id="CHEBI:15377"/>
        <dbReference type="ChEBI" id="CHEBI:15378"/>
        <dbReference type="ChEBI" id="CHEBI:16452"/>
        <dbReference type="ChEBI" id="CHEBI:16947"/>
        <dbReference type="ChEBI" id="CHEBI:57287"/>
        <dbReference type="ChEBI" id="CHEBI:57288"/>
        <dbReference type="EC" id="2.3.3.16"/>
    </reaction>
</comment>
<keyword evidence="4 6" id="KW-0808">Transferase</keyword>
<dbReference type="GO" id="GO:0036440">
    <property type="term" value="F:citrate synthase activity"/>
    <property type="evidence" value="ECO:0007669"/>
    <property type="project" value="UniProtKB-EC"/>
</dbReference>
<dbReference type="EMBL" id="FTOF01000005">
    <property type="protein sequence ID" value="SIS46752.1"/>
    <property type="molecule type" value="Genomic_DNA"/>
</dbReference>
<organism evidence="9 10">
    <name type="scientific">Corynebacterium appendicis CIP 107643</name>
    <dbReference type="NCBI Taxonomy" id="1161099"/>
    <lineage>
        <taxon>Bacteria</taxon>
        <taxon>Bacillati</taxon>
        <taxon>Actinomycetota</taxon>
        <taxon>Actinomycetes</taxon>
        <taxon>Mycobacteriales</taxon>
        <taxon>Corynebacteriaceae</taxon>
        <taxon>Corynebacterium</taxon>
    </lineage>
</organism>
<keyword evidence="3" id="KW-0816">Tricarboxylic acid cycle</keyword>
<dbReference type="UniPathway" id="UPA00223"/>
<dbReference type="Pfam" id="PF00285">
    <property type="entry name" value="Citrate_synt"/>
    <property type="match status" value="1"/>
</dbReference>
<reference evidence="10" key="1">
    <citation type="submission" date="2017-01" db="EMBL/GenBank/DDBJ databases">
        <authorList>
            <person name="Varghese N."/>
            <person name="Submissions S."/>
        </authorList>
    </citation>
    <scope>NUCLEOTIDE SEQUENCE [LARGE SCALE GENOMIC DNA]</scope>
    <source>
        <strain evidence="10">DSM 44531</strain>
    </source>
</reference>
<evidence type="ECO:0000256" key="1">
    <source>
        <dbReference type="ARBA" id="ARBA00005163"/>
    </source>
</evidence>
<evidence type="ECO:0000256" key="6">
    <source>
        <dbReference type="PIRNR" id="PIRNR001369"/>
    </source>
</evidence>
<keyword evidence="10" id="KW-1185">Reference proteome</keyword>
<proteinExistence type="inferred from homology"/>
<dbReference type="InterPro" id="IPR019810">
    <property type="entry name" value="Citrate_synthase_AS"/>
</dbReference>
<dbReference type="OrthoDB" id="9800864at2"/>
<dbReference type="NCBIfam" id="NF010636">
    <property type="entry name" value="PRK14033.1"/>
    <property type="match status" value="1"/>
</dbReference>
<evidence type="ECO:0000256" key="5">
    <source>
        <dbReference type="ARBA" id="ARBA00049288"/>
    </source>
</evidence>
<dbReference type="GO" id="GO:0005829">
    <property type="term" value="C:cytosol"/>
    <property type="evidence" value="ECO:0007669"/>
    <property type="project" value="TreeGrafter"/>
</dbReference>
<evidence type="ECO:0000256" key="3">
    <source>
        <dbReference type="ARBA" id="ARBA00022532"/>
    </source>
</evidence>
<evidence type="ECO:0000313" key="10">
    <source>
        <dbReference type="Proteomes" id="UP000186292"/>
    </source>
</evidence>
<feature type="active site" evidence="7">
    <location>
        <position position="267"/>
    </location>
</feature>
<dbReference type="RefSeq" id="WP_076599216.1">
    <property type="nucleotide sequence ID" value="NZ_CP046976.1"/>
</dbReference>
<protein>
    <recommendedName>
        <fullName evidence="6">Citrate synthase</fullName>
    </recommendedName>
</protein>
<dbReference type="PROSITE" id="PS00480">
    <property type="entry name" value="CITRATE_SYNTHASE"/>
    <property type="match status" value="1"/>
</dbReference>
<dbReference type="AlphaFoldDB" id="A0A1N7JBI8"/>
<dbReference type="InterPro" id="IPR002020">
    <property type="entry name" value="Citrate_synthase"/>
</dbReference>
<evidence type="ECO:0000256" key="4">
    <source>
        <dbReference type="ARBA" id="ARBA00022679"/>
    </source>
</evidence>
<accession>A0A1N7JBI8</accession>
<dbReference type="PANTHER" id="PTHR11739:SF4">
    <property type="entry name" value="CITRATE SYNTHASE, PEROXISOMAL"/>
    <property type="match status" value="1"/>
</dbReference>
<dbReference type="Gene3D" id="1.10.230.10">
    <property type="entry name" value="Cytochrome P450-Terp, domain 2"/>
    <property type="match status" value="1"/>
</dbReference>
<dbReference type="GO" id="GO:0005975">
    <property type="term" value="P:carbohydrate metabolic process"/>
    <property type="evidence" value="ECO:0007669"/>
    <property type="project" value="TreeGrafter"/>
</dbReference>
<comment type="similarity">
    <text evidence="2 6 8">Belongs to the citrate synthase family.</text>
</comment>
<dbReference type="Proteomes" id="UP000186292">
    <property type="component" value="Unassembled WGS sequence"/>
</dbReference>
<sequence length="386" mass="43178">MSEQPEIRKGLNGVVADYTEVSKVNPETNSLLYRGYPVHELANNVSFEEVAMLLWNGELPNEEELQEFYDAARSRRVLDEELIGVIEAMPKDCHPMDVLRTAVSFLGTRDPEKFTPDSDHIRDIALTLLAKLPTIVALDIRRRRGEGYIEPDTSKGYAENFLWMVFGDGEGSPATIASDIEAFEKSMILYAEHSFNASTFTARVITSTQSDTWSAVTGAIGALKGPLHGGANEFVMHNMVAIGDPAKTEEWTLNKLKNKELVMGFGHRVYKKGDSRVPTMEEAFKKLASEHPEKDGAKWVEMYDIMAKTMYENTSINIMPNLDFPAGPAYYILGFDIEFFTPLFVMARITGWTAHIIEQFENNTIIRPLAAYSGPAERHVPGAPET</sequence>
<dbReference type="InterPro" id="IPR036969">
    <property type="entry name" value="Citrate_synthase_sf"/>
</dbReference>
<dbReference type="InterPro" id="IPR024176">
    <property type="entry name" value="Citrate_synthase_bac-typ"/>
</dbReference>
<dbReference type="PANTHER" id="PTHR11739">
    <property type="entry name" value="CITRATE SYNTHASE"/>
    <property type="match status" value="1"/>
</dbReference>
<dbReference type="PRINTS" id="PR00143">
    <property type="entry name" value="CITRTSNTHASE"/>
</dbReference>
<dbReference type="InterPro" id="IPR016142">
    <property type="entry name" value="Citrate_synth-like_lrg_a-sub"/>
</dbReference>
<comment type="pathway">
    <text evidence="1">Carbohydrate metabolism; tricarboxylic acid cycle.</text>
</comment>
<dbReference type="SUPFAM" id="SSF48256">
    <property type="entry name" value="Citrate synthase"/>
    <property type="match status" value="1"/>
</dbReference>
<dbReference type="PIRSF" id="PIRSF001369">
    <property type="entry name" value="Citrate_synth"/>
    <property type="match status" value="1"/>
</dbReference>
<feature type="active site" evidence="7">
    <location>
        <position position="323"/>
    </location>
</feature>
<evidence type="ECO:0000313" key="9">
    <source>
        <dbReference type="EMBL" id="SIS46752.1"/>
    </source>
</evidence>
<dbReference type="STRING" id="1161099.SAMN05444817_105140"/>
<evidence type="ECO:0000256" key="7">
    <source>
        <dbReference type="PIRSR" id="PIRSR001369-1"/>
    </source>
</evidence>
<dbReference type="InterPro" id="IPR011278">
    <property type="entry name" value="2-MeCitrate/Citrate_synth_II"/>
</dbReference>
<evidence type="ECO:0000256" key="8">
    <source>
        <dbReference type="RuleBase" id="RU003406"/>
    </source>
</evidence>
<evidence type="ECO:0000256" key="2">
    <source>
        <dbReference type="ARBA" id="ARBA00010566"/>
    </source>
</evidence>
<name>A0A1N7JBI8_9CORY</name>
<dbReference type="Gene3D" id="1.10.580.10">
    <property type="entry name" value="Citrate Synthase, domain 1"/>
    <property type="match status" value="1"/>
</dbReference>
<dbReference type="InterPro" id="IPR016143">
    <property type="entry name" value="Citrate_synth-like_sm_a-sub"/>
</dbReference>
<dbReference type="NCBIfam" id="TIGR01800">
    <property type="entry name" value="cit_synth_II"/>
    <property type="match status" value="1"/>
</dbReference>
<gene>
    <name evidence="9" type="ORF">SAMN05444817_105140</name>
</gene>
<dbReference type="GO" id="GO:0006099">
    <property type="term" value="P:tricarboxylic acid cycle"/>
    <property type="evidence" value="ECO:0007669"/>
    <property type="project" value="UniProtKB-UniPathway"/>
</dbReference>